<evidence type="ECO:0000256" key="6">
    <source>
        <dbReference type="SAM" id="Phobius"/>
    </source>
</evidence>
<dbReference type="Pfam" id="PF01810">
    <property type="entry name" value="LysE"/>
    <property type="match status" value="1"/>
</dbReference>
<feature type="transmembrane region" description="Helical" evidence="6">
    <location>
        <begin position="37"/>
        <end position="58"/>
    </location>
</feature>
<dbReference type="STRING" id="1610489.SAMN06295981_0821"/>
<reference evidence="7 10" key="3">
    <citation type="journal article" date="2020" name="Biotechnol. Biofuels">
        <title>New insights from the biogas microbiome by comprehensive genome-resolved metagenomics of nearly 1600 species originating from multiple anaerobic digesters.</title>
        <authorList>
            <person name="Campanaro S."/>
            <person name="Treu L."/>
            <person name="Rodriguez-R L.M."/>
            <person name="Kovalovszki A."/>
            <person name="Ziels R.M."/>
            <person name="Maus I."/>
            <person name="Zhu X."/>
            <person name="Kougias P.G."/>
            <person name="Basile A."/>
            <person name="Luo G."/>
            <person name="Schluter A."/>
            <person name="Konstantinidis K.T."/>
            <person name="Angelidaki I."/>
        </authorList>
    </citation>
    <scope>NUCLEOTIDE SEQUENCE [LARGE SCALE GENOMIC DNA]</scope>
    <source>
        <strain evidence="7">AS23ysBPME_344</strain>
    </source>
</reference>
<keyword evidence="9" id="KW-1185">Reference proteome</keyword>
<dbReference type="PANTHER" id="PTHR30086:SF17">
    <property type="entry name" value="LYSE FAMILY TRANSLOCATOR"/>
    <property type="match status" value="1"/>
</dbReference>
<name>A0A1X7IPC6_9CORY</name>
<dbReference type="GO" id="GO:0005886">
    <property type="term" value="C:plasma membrane"/>
    <property type="evidence" value="ECO:0007669"/>
    <property type="project" value="UniProtKB-SubCell"/>
</dbReference>
<feature type="transmembrane region" description="Helical" evidence="6">
    <location>
        <begin position="70"/>
        <end position="90"/>
    </location>
</feature>
<comment type="subcellular location">
    <subcellularLocation>
        <location evidence="1">Cell membrane</location>
        <topology evidence="1">Multi-pass membrane protein</topology>
    </subcellularLocation>
</comment>
<keyword evidence="3 6" id="KW-0812">Transmembrane</keyword>
<keyword evidence="5 6" id="KW-0472">Membrane</keyword>
<reference evidence="9" key="1">
    <citation type="submission" date="2017-04" db="EMBL/GenBank/DDBJ databases">
        <authorList>
            <person name="Varghese N."/>
            <person name="Submissions S."/>
        </authorList>
    </citation>
    <scope>NUCLEOTIDE SEQUENCE [LARGE SCALE GENOMIC DNA]</scope>
    <source>
        <strain evidence="9">VDS</strain>
    </source>
</reference>
<protein>
    <submittedName>
        <fullName evidence="7">LysE family translocator</fullName>
    </submittedName>
    <submittedName>
        <fullName evidence="8">Threonine/homoserine/homoserine lactone efflux protein</fullName>
    </submittedName>
</protein>
<organism evidence="8 9">
    <name type="scientific">Corynebacterium pollutisoli</name>
    <dbReference type="NCBI Taxonomy" id="1610489"/>
    <lineage>
        <taxon>Bacteria</taxon>
        <taxon>Bacillati</taxon>
        <taxon>Actinomycetota</taxon>
        <taxon>Actinomycetes</taxon>
        <taxon>Mycobacteriales</taxon>
        <taxon>Corynebacteriaceae</taxon>
        <taxon>Corynebacterium</taxon>
    </lineage>
</organism>
<dbReference type="PANTHER" id="PTHR30086">
    <property type="entry name" value="ARGININE EXPORTER PROTEIN ARGO"/>
    <property type="match status" value="1"/>
</dbReference>
<evidence type="ECO:0000256" key="5">
    <source>
        <dbReference type="ARBA" id="ARBA00023136"/>
    </source>
</evidence>
<proteinExistence type="predicted"/>
<accession>A0A1X7IPC6</accession>
<evidence type="ECO:0000313" key="7">
    <source>
        <dbReference type="EMBL" id="NLP39468.1"/>
    </source>
</evidence>
<dbReference type="GO" id="GO:0015171">
    <property type="term" value="F:amino acid transmembrane transporter activity"/>
    <property type="evidence" value="ECO:0007669"/>
    <property type="project" value="TreeGrafter"/>
</dbReference>
<dbReference type="OrthoDB" id="9784202at2"/>
<evidence type="ECO:0000313" key="10">
    <source>
        <dbReference type="Proteomes" id="UP000568696"/>
    </source>
</evidence>
<dbReference type="AlphaFoldDB" id="A0A1X7IPC6"/>
<reference evidence="8" key="2">
    <citation type="submission" date="2017-04" db="EMBL/GenBank/DDBJ databases">
        <authorList>
            <person name="Afonso C.L."/>
            <person name="Miller P.J."/>
            <person name="Scott M.A."/>
            <person name="Spackman E."/>
            <person name="Goraichik I."/>
            <person name="Dimitrov K.M."/>
            <person name="Suarez D.L."/>
            <person name="Swayne D.E."/>
        </authorList>
    </citation>
    <scope>NUCLEOTIDE SEQUENCE [LARGE SCALE GENOMIC DNA]</scope>
    <source>
        <strain evidence="8">VDS</strain>
    </source>
</reference>
<keyword evidence="2" id="KW-1003">Cell membrane</keyword>
<evidence type="ECO:0000313" key="8">
    <source>
        <dbReference type="EMBL" id="SMG16536.1"/>
    </source>
</evidence>
<dbReference type="Proteomes" id="UP000568696">
    <property type="component" value="Unassembled WGS sequence"/>
</dbReference>
<dbReference type="RefSeq" id="WP_085548971.1">
    <property type="nucleotide sequence ID" value="NZ_FXAR01000002.1"/>
</dbReference>
<evidence type="ECO:0000256" key="1">
    <source>
        <dbReference type="ARBA" id="ARBA00004651"/>
    </source>
</evidence>
<evidence type="ECO:0000313" key="9">
    <source>
        <dbReference type="Proteomes" id="UP000193309"/>
    </source>
</evidence>
<dbReference type="InterPro" id="IPR001123">
    <property type="entry name" value="LeuE-type"/>
</dbReference>
<feature type="transmembrane region" description="Helical" evidence="6">
    <location>
        <begin position="150"/>
        <end position="175"/>
    </location>
</feature>
<sequence>MTFTTLASLLVVWAAALASPGPDLVQIIRVGSRSRAAGIWCALGIMLGNTLWVTASLLGMSALVTTYPQILAALQLAGGAYLLWMGFGAVRSGLAARRPGTRAPSAVPPAPDLSPARALRLGVTTNLANPKALLFFGAVFAQFVRPDMGVGWAVAVGVLLVATGVAWFTGFALAVRAMAARIARNSVLIDIVTGLVFIALGVFMVISAAG</sequence>
<dbReference type="EMBL" id="JAAYSN010000190">
    <property type="protein sequence ID" value="NLP39468.1"/>
    <property type="molecule type" value="Genomic_DNA"/>
</dbReference>
<feature type="transmembrane region" description="Helical" evidence="6">
    <location>
        <begin position="187"/>
        <end position="209"/>
    </location>
</feature>
<keyword evidence="4 6" id="KW-1133">Transmembrane helix</keyword>
<evidence type="ECO:0000256" key="2">
    <source>
        <dbReference type="ARBA" id="ARBA00022475"/>
    </source>
</evidence>
<dbReference type="EMBL" id="FXAR01000002">
    <property type="protein sequence ID" value="SMG16536.1"/>
    <property type="molecule type" value="Genomic_DNA"/>
</dbReference>
<evidence type="ECO:0000256" key="4">
    <source>
        <dbReference type="ARBA" id="ARBA00022989"/>
    </source>
</evidence>
<dbReference type="Proteomes" id="UP000193309">
    <property type="component" value="Unassembled WGS sequence"/>
</dbReference>
<gene>
    <name evidence="7" type="ORF">GX356_07105</name>
    <name evidence="8" type="ORF">SAMN06295981_0821</name>
</gene>
<evidence type="ECO:0000256" key="3">
    <source>
        <dbReference type="ARBA" id="ARBA00022692"/>
    </source>
</evidence>